<feature type="compositionally biased region" description="Basic and acidic residues" evidence="1">
    <location>
        <begin position="106"/>
        <end position="123"/>
    </location>
</feature>
<gene>
    <name evidence="2" type="ORF">C4D60_Mb04t27360</name>
</gene>
<reference evidence="2 3" key="1">
    <citation type="journal article" date="2019" name="Nat. Plants">
        <title>Genome sequencing of Musa balbisiana reveals subgenome evolution and function divergence in polyploid bananas.</title>
        <authorList>
            <person name="Yao X."/>
        </authorList>
    </citation>
    <scope>NUCLEOTIDE SEQUENCE [LARGE SCALE GENOMIC DNA]</scope>
    <source>
        <strain evidence="3">cv. DH-PKW</strain>
        <tissue evidence="2">Leaves</tissue>
    </source>
</reference>
<evidence type="ECO:0000313" key="2">
    <source>
        <dbReference type="EMBL" id="THU73866.1"/>
    </source>
</evidence>
<dbReference type="Proteomes" id="UP000317650">
    <property type="component" value="Chromosome 4"/>
</dbReference>
<evidence type="ECO:0000256" key="1">
    <source>
        <dbReference type="SAM" id="MobiDB-lite"/>
    </source>
</evidence>
<name>A0A4S8KF05_MUSBA</name>
<keyword evidence="3" id="KW-1185">Reference proteome</keyword>
<comment type="caution">
    <text evidence="2">The sequence shown here is derived from an EMBL/GenBank/DDBJ whole genome shotgun (WGS) entry which is preliminary data.</text>
</comment>
<feature type="region of interest" description="Disordered" evidence="1">
    <location>
        <begin position="67"/>
        <end position="123"/>
    </location>
</feature>
<feature type="compositionally biased region" description="Basic and acidic residues" evidence="1">
    <location>
        <begin position="67"/>
        <end position="76"/>
    </location>
</feature>
<dbReference type="EMBL" id="PYDT01000001">
    <property type="protein sequence ID" value="THU73866.1"/>
    <property type="molecule type" value="Genomic_DNA"/>
</dbReference>
<organism evidence="2 3">
    <name type="scientific">Musa balbisiana</name>
    <name type="common">Banana</name>
    <dbReference type="NCBI Taxonomy" id="52838"/>
    <lineage>
        <taxon>Eukaryota</taxon>
        <taxon>Viridiplantae</taxon>
        <taxon>Streptophyta</taxon>
        <taxon>Embryophyta</taxon>
        <taxon>Tracheophyta</taxon>
        <taxon>Spermatophyta</taxon>
        <taxon>Magnoliopsida</taxon>
        <taxon>Liliopsida</taxon>
        <taxon>Zingiberales</taxon>
        <taxon>Musaceae</taxon>
        <taxon>Musa</taxon>
    </lineage>
</organism>
<dbReference type="AlphaFoldDB" id="A0A4S8KF05"/>
<sequence>MRAHSIFKQEGTWKRIYGIRSSSATPFVQGFNESVIMHVGGCRWARRCCVDSLASFGKSRFGAREGKLDELDRDAGSPDAADDGLGPGNVDGGGDEADAGASLGEEDGHVGHGDHVPLRQEGN</sequence>
<accession>A0A4S8KF05</accession>
<proteinExistence type="predicted"/>
<protein>
    <submittedName>
        <fullName evidence="2">Uncharacterized protein</fullName>
    </submittedName>
</protein>
<evidence type="ECO:0000313" key="3">
    <source>
        <dbReference type="Proteomes" id="UP000317650"/>
    </source>
</evidence>